<reference evidence="1 2" key="1">
    <citation type="submission" date="2020-08" db="EMBL/GenBank/DDBJ databases">
        <title>Description of novel Pseudomonas species.</title>
        <authorList>
            <person name="Duman M."/>
            <person name="Mulet M."/>
            <person name="Altun S."/>
            <person name="Saticioglu I.B."/>
            <person name="Lalucat J."/>
            <person name="Garcia-Valdes E."/>
        </authorList>
    </citation>
    <scope>NUCLEOTIDE SEQUENCE [LARGE SCALE GENOMIC DNA]</scope>
    <source>
        <strain evidence="1 2">P66</strain>
    </source>
</reference>
<evidence type="ECO:0000313" key="1">
    <source>
        <dbReference type="EMBL" id="MBM5458605.1"/>
    </source>
</evidence>
<evidence type="ECO:0000313" key="2">
    <source>
        <dbReference type="Proteomes" id="UP000745663"/>
    </source>
</evidence>
<dbReference type="EMBL" id="JACOPV010000008">
    <property type="protein sequence ID" value="MBM5458605.1"/>
    <property type="molecule type" value="Genomic_DNA"/>
</dbReference>
<accession>A0ABS2BYP9</accession>
<dbReference type="RefSeq" id="WP_203584545.1">
    <property type="nucleotide sequence ID" value="NZ_JACOPV010000008.1"/>
</dbReference>
<gene>
    <name evidence="1" type="ORF">H8F21_13630</name>
</gene>
<comment type="caution">
    <text evidence="1">The sequence shown here is derived from an EMBL/GenBank/DDBJ whole genome shotgun (WGS) entry which is preliminary data.</text>
</comment>
<sequence length="118" mass="13125">MHQQINLATRDGIRSAELFTTFHCKIAGERYTFAIHRHLSCNTHVKVSELKTGMGIAEILFADLVESETPSFVVADLVSQGKQALAELIDTRGEQTVAQVLMDNRHLAQVLNDRAVVH</sequence>
<organism evidence="1 2">
    <name type="scientific">Pseudomonas arcuscaelestis</name>
    <dbReference type="NCBI Taxonomy" id="2710591"/>
    <lineage>
        <taxon>Bacteria</taxon>
        <taxon>Pseudomonadati</taxon>
        <taxon>Pseudomonadota</taxon>
        <taxon>Gammaproteobacteria</taxon>
        <taxon>Pseudomonadales</taxon>
        <taxon>Pseudomonadaceae</taxon>
        <taxon>Pseudomonas</taxon>
    </lineage>
</organism>
<dbReference type="Proteomes" id="UP000745663">
    <property type="component" value="Unassembled WGS sequence"/>
</dbReference>
<proteinExistence type="predicted"/>
<protein>
    <submittedName>
        <fullName evidence="1">Uncharacterized protein</fullName>
    </submittedName>
</protein>
<name>A0ABS2BYP9_9PSED</name>
<keyword evidence="2" id="KW-1185">Reference proteome</keyword>